<dbReference type="Gene3D" id="3.50.50.60">
    <property type="entry name" value="FAD/NAD(P)-binding domain"/>
    <property type="match status" value="1"/>
</dbReference>
<dbReference type="Pfam" id="PF01593">
    <property type="entry name" value="Amino_oxidase"/>
    <property type="match status" value="1"/>
</dbReference>
<dbReference type="Pfam" id="PF20649">
    <property type="entry name" value="COG5_C"/>
    <property type="match status" value="1"/>
</dbReference>
<dbReference type="GO" id="GO:0016491">
    <property type="term" value="F:oxidoreductase activity"/>
    <property type="evidence" value="ECO:0007669"/>
    <property type="project" value="InterPro"/>
</dbReference>
<name>A0A813PRD2_9BILA</name>
<dbReference type="SUPFAM" id="SSF54373">
    <property type="entry name" value="FAD-linked reductases, C-terminal domain"/>
    <property type="match status" value="1"/>
</dbReference>
<dbReference type="InterPro" id="IPR049176">
    <property type="entry name" value="COG5_N"/>
</dbReference>
<evidence type="ECO:0000313" key="8">
    <source>
        <dbReference type="EMBL" id="CAF0756614.1"/>
    </source>
</evidence>
<dbReference type="AlphaFoldDB" id="A0A813PRD2"/>
<evidence type="ECO:0000256" key="2">
    <source>
        <dbReference type="ARBA" id="ARBA00020974"/>
    </source>
</evidence>
<evidence type="ECO:0000259" key="5">
    <source>
        <dbReference type="Pfam" id="PF01593"/>
    </source>
</evidence>
<protein>
    <recommendedName>
        <fullName evidence="2">Conserved oligomeric Golgi complex subunit 5</fullName>
    </recommendedName>
</protein>
<evidence type="ECO:0000256" key="3">
    <source>
        <dbReference type="ARBA" id="ARBA00023034"/>
    </source>
</evidence>
<evidence type="ECO:0000256" key="1">
    <source>
        <dbReference type="ARBA" id="ARBA00004395"/>
    </source>
</evidence>
<dbReference type="PANTHER" id="PTHR13228">
    <property type="entry name" value="CONSERVED OLIGOMERIC GOLGI COMPLEX COMPONENT 5"/>
    <property type="match status" value="1"/>
</dbReference>
<dbReference type="InterPro" id="IPR019465">
    <property type="entry name" value="Cog5"/>
</dbReference>
<reference evidence="8" key="1">
    <citation type="submission" date="2021-02" db="EMBL/GenBank/DDBJ databases">
        <authorList>
            <person name="Nowell W R."/>
        </authorList>
    </citation>
    <scope>NUCLEOTIDE SEQUENCE</scope>
</reference>
<evidence type="ECO:0000256" key="4">
    <source>
        <dbReference type="ARBA" id="ARBA00023136"/>
    </source>
</evidence>
<dbReference type="SUPFAM" id="SSF51905">
    <property type="entry name" value="FAD/NAD(P)-binding domain"/>
    <property type="match status" value="1"/>
</dbReference>
<dbReference type="GO" id="GO:0017119">
    <property type="term" value="C:Golgi transport complex"/>
    <property type="evidence" value="ECO:0007669"/>
    <property type="project" value="InterPro"/>
</dbReference>
<dbReference type="InterPro" id="IPR036188">
    <property type="entry name" value="FAD/NAD-bd_sf"/>
</dbReference>
<feature type="domain" description="Amine oxidase" evidence="5">
    <location>
        <begin position="776"/>
        <end position="1210"/>
    </location>
</feature>
<evidence type="ECO:0000313" key="10">
    <source>
        <dbReference type="Proteomes" id="UP000663829"/>
    </source>
</evidence>
<dbReference type="Proteomes" id="UP000681722">
    <property type="component" value="Unassembled WGS sequence"/>
</dbReference>
<comment type="caution">
    <text evidence="8">The sequence shown here is derived from an EMBL/GenBank/DDBJ whole genome shotgun (WGS) entry which is preliminary data.</text>
</comment>
<accession>A0A813PRD2</accession>
<sequence>MRSVIQIFLEAFKDFIGQEFDIKSFSATILQTKLVTDYLAYLNDLIKSLDSEIKQQVSSHDKDLIAQAANIGTLEDVLENMQSRIVSLKSTVERISTKITEPYNKILLRKRQLARLQYTCDLLRRIKGIMQQSKKLQSFMSSTQVELIKAAQYHFTTDMDFTGIEAVEKDLQFIFKARHDVQKQAQEVLENGLNHLNPAQIGTALQVFFNLGNLYDHVHKTEERLQNEYQTQINDYFDLKNLFKTKDPTNPGRTTMPVVGNTAHHRAVLWTNVEKILDLLYVYMAQVYNLQRVLIKKKDPVTHTNFMEGLIKDGHSGDLVSKFWLSSMVSLKNQIRTSVAESTHLRQAFESEYPKLLRIQNDLINRLNQLQPGFSDTEIAINDQEFNDHIKTNDQLNSCFEIFEKSYLSISLSRLSDPINLALSGNQKNLPTQQELDNIVKAIVNELSVITVSDTLVNKVARNVAKAIQLFANKCEQSVCTDSEGSQVVSAPTPAQIRNISAINILYNFCCMINKMLNEQSNLSTTAITHISDALQCVNSLMNTAIHPFLNSVADCIEAILVTMHNEDFSQTISNRSESQCSLYMKELQEFILRIQKDYFTEFQCKDFMYENLSPIACRAMALFVQHASLVRPLGEAGKLRLAADFAQIELALSPFCRRLADLGRHYKMLRAFRPFLFLTSESMLTNSAVGDIIPYDTVLHHLFSKAPTEMRSPHQVMGWSISRYCSWLDEHPNMSDRLAMIKGTLETYVQNVRNRQQKEFASVYPVMLNILEPQNIDLGAQYVHGEKNNPVYEICKQLDCMVEESQTESLFIASDGRVLDSKLVQYVEDVFEQVLDAACGYAQRIHESEHNNTSLYHYIKEQCKQKLLNNIGDYITVLQLQTEFDNILDGLIEWLIQGEKIDNGCQDLNDLSLYEYGRFEYLEGDESIRLKSSYRPFIEYLKQSIPDEKVLLSTEVTQVKCVNDSHQLLVCMKDNKNILCNHVIWTTSLGFLKENFEKIFSTEPNLISMKMNAIKNLGFGTVNKIIMIYEHKFWPDNVNFINVLWTNNNKKLSNEQEKYLHSIGINLNSIENFLANIHSYEVLYGSLNAIVCWLGGEAALIAENLSEEIVGHICHDILCNFLNLSTDIVNKTRPKQVIRTQWFNNRFIRGSYSYFTIRSTLKDMEILSEYYTPDGIAHVCFAGEATHTKWFSTVHGAHRSGIREATRLLDLVIKKKDIIQ</sequence>
<evidence type="ECO:0000259" key="7">
    <source>
        <dbReference type="Pfam" id="PF20649"/>
    </source>
</evidence>
<dbReference type="Pfam" id="PF10392">
    <property type="entry name" value="COG5_N"/>
    <property type="match status" value="1"/>
</dbReference>
<comment type="subcellular location">
    <subcellularLocation>
        <location evidence="1">Golgi apparatus membrane</location>
        <topology evidence="1">Peripheral membrane protein</topology>
    </subcellularLocation>
</comment>
<keyword evidence="10" id="KW-1185">Reference proteome</keyword>
<dbReference type="GO" id="GO:0000139">
    <property type="term" value="C:Golgi membrane"/>
    <property type="evidence" value="ECO:0007669"/>
    <property type="project" value="UniProtKB-SubCell"/>
</dbReference>
<keyword evidence="3" id="KW-0333">Golgi apparatus</keyword>
<feature type="domain" description="Conserved oligomeric Golgi complex subunit 5 helical" evidence="7">
    <location>
        <begin position="162"/>
        <end position="363"/>
    </location>
</feature>
<dbReference type="EMBL" id="CAJOBC010000103">
    <property type="protein sequence ID" value="CAF3537029.1"/>
    <property type="molecule type" value="Genomic_DNA"/>
</dbReference>
<dbReference type="GO" id="GO:0006891">
    <property type="term" value="P:intra-Golgi vesicle-mediated transport"/>
    <property type="evidence" value="ECO:0007669"/>
    <property type="project" value="InterPro"/>
</dbReference>
<gene>
    <name evidence="8" type="ORF">GPM918_LOCUS1146</name>
    <name evidence="9" type="ORF">SRO942_LOCUS1146</name>
</gene>
<proteinExistence type="predicted"/>
<feature type="domain" description="Conserved oligomeric Golgi complex subunit 5 N-terminal" evidence="6">
    <location>
        <begin position="14"/>
        <end position="136"/>
    </location>
</feature>
<dbReference type="InterPro" id="IPR002937">
    <property type="entry name" value="Amino_oxidase"/>
</dbReference>
<dbReference type="InterPro" id="IPR048485">
    <property type="entry name" value="COG5_helical"/>
</dbReference>
<evidence type="ECO:0000313" key="9">
    <source>
        <dbReference type="EMBL" id="CAF3537029.1"/>
    </source>
</evidence>
<evidence type="ECO:0000259" key="6">
    <source>
        <dbReference type="Pfam" id="PF10392"/>
    </source>
</evidence>
<dbReference type="EMBL" id="CAJNOQ010000103">
    <property type="protein sequence ID" value="CAF0756614.1"/>
    <property type="molecule type" value="Genomic_DNA"/>
</dbReference>
<organism evidence="8 10">
    <name type="scientific">Didymodactylos carnosus</name>
    <dbReference type="NCBI Taxonomy" id="1234261"/>
    <lineage>
        <taxon>Eukaryota</taxon>
        <taxon>Metazoa</taxon>
        <taxon>Spiralia</taxon>
        <taxon>Gnathifera</taxon>
        <taxon>Rotifera</taxon>
        <taxon>Eurotatoria</taxon>
        <taxon>Bdelloidea</taxon>
        <taxon>Philodinida</taxon>
        <taxon>Philodinidae</taxon>
        <taxon>Didymodactylos</taxon>
    </lineage>
</organism>
<dbReference type="PANTHER" id="PTHR13228:SF3">
    <property type="entry name" value="CONSERVED OLIGOMERIC GOLGI COMPLEX SUBUNIT 5"/>
    <property type="match status" value="1"/>
</dbReference>
<dbReference type="Gene3D" id="3.90.660.10">
    <property type="match status" value="1"/>
</dbReference>
<dbReference type="OrthoDB" id="18786at2759"/>
<dbReference type="Proteomes" id="UP000663829">
    <property type="component" value="Unassembled WGS sequence"/>
</dbReference>
<keyword evidence="4" id="KW-0472">Membrane</keyword>